<comment type="catalytic activity">
    <reaction evidence="10">
        <text>tRNA(Trp) + L-tryptophan + ATP = L-tryptophyl-tRNA(Trp) + AMP + diphosphate + H(+)</text>
        <dbReference type="Rhea" id="RHEA:24080"/>
        <dbReference type="Rhea" id="RHEA-COMP:9671"/>
        <dbReference type="Rhea" id="RHEA-COMP:9705"/>
        <dbReference type="ChEBI" id="CHEBI:15378"/>
        <dbReference type="ChEBI" id="CHEBI:30616"/>
        <dbReference type="ChEBI" id="CHEBI:33019"/>
        <dbReference type="ChEBI" id="CHEBI:57912"/>
        <dbReference type="ChEBI" id="CHEBI:78442"/>
        <dbReference type="ChEBI" id="CHEBI:78535"/>
        <dbReference type="ChEBI" id="CHEBI:456215"/>
        <dbReference type="EC" id="6.1.1.2"/>
    </reaction>
</comment>
<reference evidence="13 14" key="1">
    <citation type="submission" date="2023-11" db="EMBL/GenBank/DDBJ databases">
        <title>An acidophilic fungus is an integral part of prey digestion in a carnivorous sundew plant.</title>
        <authorList>
            <person name="Tsai I.J."/>
        </authorList>
    </citation>
    <scope>NUCLEOTIDE SEQUENCE [LARGE SCALE GENOMIC DNA]</scope>
    <source>
        <strain evidence="13">169a</strain>
    </source>
</reference>
<evidence type="ECO:0000256" key="5">
    <source>
        <dbReference type="ARBA" id="ARBA00022741"/>
    </source>
</evidence>
<dbReference type="InterPro" id="IPR024109">
    <property type="entry name" value="Trp-tRNA-ligase_bac-type"/>
</dbReference>
<dbReference type="FunFam" id="3.40.50.620:FF:000082">
    <property type="entry name" value="MSW1p Mitochondrial tryptophanyl-tRNA synthetase"/>
    <property type="match status" value="1"/>
</dbReference>
<comment type="subcellular location">
    <subcellularLocation>
        <location evidence="1">Mitochondrion matrix</location>
    </subcellularLocation>
</comment>
<evidence type="ECO:0000313" key="14">
    <source>
        <dbReference type="Proteomes" id="UP001303373"/>
    </source>
</evidence>
<dbReference type="GO" id="GO:0005759">
    <property type="term" value="C:mitochondrial matrix"/>
    <property type="evidence" value="ECO:0007669"/>
    <property type="project" value="UniProtKB-SubCell"/>
</dbReference>
<sequence>MSLGMRAAKCASSILGNSKALTSRSGISNGLNIRYRALSATANPTPKVIFSGIQPTGIPHLGNYLGALKQWVKLQNEAAPDTTLIYSLVDLHAITIQQDPDQLRKWRKESFAMLLAIGLDPERSTIFHQSHVPAHCELMWILSCQASTGYLARMTQWKEKTAGEKDNSAKLKLGLFSYPVLQAADILVHGATHVPVGHDQAQHLEFSRQIANGFNTVIGRNVLVAPETLISPAKRVMSLKDPSAKMSKSHKDAKSRILLTDTEEEIGEKIKKAMTDSLDGITYDPERRPGLSNLIDLLHYTDEDASKIDQVTIAKELSGMPLRIIKEKVATAVESAIRPIRERYQALVENDALLNDAAARGCEKATESAAKTLVKIKNAVGLS</sequence>
<evidence type="ECO:0000256" key="8">
    <source>
        <dbReference type="ARBA" id="ARBA00023146"/>
    </source>
</evidence>
<dbReference type="FunFam" id="1.10.240.10:FF:000002">
    <property type="entry name" value="Tryptophan--tRNA ligase"/>
    <property type="match status" value="1"/>
</dbReference>
<organism evidence="13 14">
    <name type="scientific">Acrodontium crateriforme</name>
    <dbReference type="NCBI Taxonomy" id="150365"/>
    <lineage>
        <taxon>Eukaryota</taxon>
        <taxon>Fungi</taxon>
        <taxon>Dikarya</taxon>
        <taxon>Ascomycota</taxon>
        <taxon>Pezizomycotina</taxon>
        <taxon>Dothideomycetes</taxon>
        <taxon>Dothideomycetidae</taxon>
        <taxon>Mycosphaerellales</taxon>
        <taxon>Teratosphaeriaceae</taxon>
        <taxon>Acrodontium</taxon>
    </lineage>
</organism>
<dbReference type="PANTHER" id="PTHR43766">
    <property type="entry name" value="TRYPTOPHAN--TRNA LIGASE, MITOCHONDRIAL"/>
    <property type="match status" value="1"/>
</dbReference>
<evidence type="ECO:0000256" key="6">
    <source>
        <dbReference type="ARBA" id="ARBA00022840"/>
    </source>
</evidence>
<evidence type="ECO:0000256" key="4">
    <source>
        <dbReference type="ARBA" id="ARBA00022598"/>
    </source>
</evidence>
<dbReference type="GO" id="GO:0005524">
    <property type="term" value="F:ATP binding"/>
    <property type="evidence" value="ECO:0007669"/>
    <property type="project" value="UniProtKB-KW"/>
</dbReference>
<evidence type="ECO:0000256" key="11">
    <source>
        <dbReference type="ARBA" id="ARBA00069760"/>
    </source>
</evidence>
<keyword evidence="4 12" id="KW-0436">Ligase</keyword>
<keyword evidence="5 12" id="KW-0547">Nucleotide-binding</keyword>
<keyword evidence="8 12" id="KW-0030">Aminoacyl-tRNA synthetase</keyword>
<keyword evidence="7 12" id="KW-0648">Protein biosynthesis</keyword>
<dbReference type="GO" id="GO:0004830">
    <property type="term" value="F:tryptophan-tRNA ligase activity"/>
    <property type="evidence" value="ECO:0007669"/>
    <property type="project" value="UniProtKB-EC"/>
</dbReference>
<dbReference type="Gene3D" id="1.10.240.10">
    <property type="entry name" value="Tyrosyl-Transfer RNA Synthetase"/>
    <property type="match status" value="1"/>
</dbReference>
<name>A0AAQ3M413_9PEZI</name>
<dbReference type="InterPro" id="IPR050203">
    <property type="entry name" value="Trp-tRNA_synthetase"/>
</dbReference>
<dbReference type="PRINTS" id="PR01039">
    <property type="entry name" value="TRNASYNTHTRP"/>
</dbReference>
<dbReference type="CDD" id="cd00806">
    <property type="entry name" value="TrpRS_core"/>
    <property type="match status" value="1"/>
</dbReference>
<dbReference type="AlphaFoldDB" id="A0AAQ3M413"/>
<evidence type="ECO:0000256" key="3">
    <source>
        <dbReference type="ARBA" id="ARBA00013161"/>
    </source>
</evidence>
<dbReference type="InterPro" id="IPR001412">
    <property type="entry name" value="aa-tRNA-synth_I_CS"/>
</dbReference>
<accession>A0AAQ3M413</accession>
<dbReference type="InterPro" id="IPR014729">
    <property type="entry name" value="Rossmann-like_a/b/a_fold"/>
</dbReference>
<evidence type="ECO:0000256" key="1">
    <source>
        <dbReference type="ARBA" id="ARBA00004305"/>
    </source>
</evidence>
<evidence type="ECO:0000256" key="10">
    <source>
        <dbReference type="ARBA" id="ARBA00049929"/>
    </source>
</evidence>
<evidence type="ECO:0000256" key="9">
    <source>
        <dbReference type="ARBA" id="ARBA00030268"/>
    </source>
</evidence>
<dbReference type="GO" id="GO:0070183">
    <property type="term" value="P:mitochondrial tryptophanyl-tRNA aminoacylation"/>
    <property type="evidence" value="ECO:0007669"/>
    <property type="project" value="TreeGrafter"/>
</dbReference>
<dbReference type="Pfam" id="PF00579">
    <property type="entry name" value="tRNA-synt_1b"/>
    <property type="match status" value="1"/>
</dbReference>
<dbReference type="InterPro" id="IPR002305">
    <property type="entry name" value="aa-tRNA-synth_Ic"/>
</dbReference>
<evidence type="ECO:0000313" key="13">
    <source>
        <dbReference type="EMBL" id="WPH00828.1"/>
    </source>
</evidence>
<keyword evidence="6 12" id="KW-0067">ATP-binding</keyword>
<dbReference type="InterPro" id="IPR002306">
    <property type="entry name" value="Trp-tRNA-ligase"/>
</dbReference>
<comment type="similarity">
    <text evidence="2 12">Belongs to the class-I aminoacyl-tRNA synthetase family.</text>
</comment>
<dbReference type="Gene3D" id="3.40.50.620">
    <property type="entry name" value="HUPs"/>
    <property type="match status" value="1"/>
</dbReference>
<gene>
    <name evidence="13" type="ORF">R9X50_00365800</name>
</gene>
<evidence type="ECO:0000256" key="12">
    <source>
        <dbReference type="RuleBase" id="RU363036"/>
    </source>
</evidence>
<dbReference type="HAMAP" id="MF_00140_B">
    <property type="entry name" value="Trp_tRNA_synth_B"/>
    <property type="match status" value="1"/>
</dbReference>
<evidence type="ECO:0000256" key="2">
    <source>
        <dbReference type="ARBA" id="ARBA00005594"/>
    </source>
</evidence>
<proteinExistence type="inferred from homology"/>
<dbReference type="EC" id="6.1.1.2" evidence="3"/>
<dbReference type="PROSITE" id="PS00178">
    <property type="entry name" value="AA_TRNA_LIGASE_I"/>
    <property type="match status" value="1"/>
</dbReference>
<keyword evidence="14" id="KW-1185">Reference proteome</keyword>
<protein>
    <recommendedName>
        <fullName evidence="11">Tryptophan--tRNA ligase, mitochondrial</fullName>
        <ecNumber evidence="3">6.1.1.2</ecNumber>
    </recommendedName>
    <alternativeName>
        <fullName evidence="9">Tryptophanyl-tRNA synthetase</fullName>
    </alternativeName>
</protein>
<evidence type="ECO:0000256" key="7">
    <source>
        <dbReference type="ARBA" id="ARBA00022917"/>
    </source>
</evidence>
<dbReference type="NCBIfam" id="TIGR00233">
    <property type="entry name" value="trpS"/>
    <property type="match status" value="1"/>
</dbReference>
<dbReference type="SUPFAM" id="SSF52374">
    <property type="entry name" value="Nucleotidylyl transferase"/>
    <property type="match status" value="1"/>
</dbReference>
<dbReference type="Proteomes" id="UP001303373">
    <property type="component" value="Chromosome 5"/>
</dbReference>
<dbReference type="PANTHER" id="PTHR43766:SF1">
    <property type="entry name" value="TRYPTOPHAN--TRNA LIGASE, MITOCHONDRIAL"/>
    <property type="match status" value="1"/>
</dbReference>
<dbReference type="EMBL" id="CP138584">
    <property type="protein sequence ID" value="WPH00828.1"/>
    <property type="molecule type" value="Genomic_DNA"/>
</dbReference>